<dbReference type="GO" id="GO:0006352">
    <property type="term" value="P:DNA-templated transcription initiation"/>
    <property type="evidence" value="ECO:0007669"/>
    <property type="project" value="InterPro"/>
</dbReference>
<keyword evidence="3" id="KW-0731">Sigma factor</keyword>
<dbReference type="PATRIC" id="fig|552518.3.peg.4149"/>
<dbReference type="RefSeq" id="WP_045777294.1">
    <property type="nucleotide sequence ID" value="NZ_LAJY01000710.1"/>
</dbReference>
<feature type="domain" description="RNA polymerase sigma factor 70 region 4 type 2" evidence="6">
    <location>
        <begin position="124"/>
        <end position="176"/>
    </location>
</feature>
<evidence type="ECO:0000259" key="5">
    <source>
        <dbReference type="Pfam" id="PF04542"/>
    </source>
</evidence>
<organism evidence="7 8">
    <name type="scientific">Elstera litoralis</name>
    <dbReference type="NCBI Taxonomy" id="552518"/>
    <lineage>
        <taxon>Bacteria</taxon>
        <taxon>Pseudomonadati</taxon>
        <taxon>Pseudomonadota</taxon>
        <taxon>Alphaproteobacteria</taxon>
        <taxon>Rhodospirillales</taxon>
        <taxon>Rhodospirillaceae</taxon>
        <taxon>Elstera</taxon>
    </lineage>
</organism>
<dbReference type="OrthoDB" id="9784272at2"/>
<keyword evidence="4" id="KW-0804">Transcription</keyword>
<dbReference type="GO" id="GO:0016987">
    <property type="term" value="F:sigma factor activity"/>
    <property type="evidence" value="ECO:0007669"/>
    <property type="project" value="UniProtKB-KW"/>
</dbReference>
<proteinExistence type="inferred from homology"/>
<dbReference type="PANTHER" id="PTHR43133">
    <property type="entry name" value="RNA POLYMERASE ECF-TYPE SIGMA FACTO"/>
    <property type="match status" value="1"/>
</dbReference>
<dbReference type="NCBIfam" id="TIGR02937">
    <property type="entry name" value="sigma70-ECF"/>
    <property type="match status" value="1"/>
</dbReference>
<comment type="caution">
    <text evidence="7">The sequence shown here is derived from an EMBL/GenBank/DDBJ whole genome shotgun (WGS) entry which is preliminary data.</text>
</comment>
<dbReference type="InterPro" id="IPR039425">
    <property type="entry name" value="RNA_pol_sigma-70-like"/>
</dbReference>
<evidence type="ECO:0000313" key="8">
    <source>
        <dbReference type="Proteomes" id="UP000033774"/>
    </source>
</evidence>
<dbReference type="EMBL" id="LAJY01000710">
    <property type="protein sequence ID" value="KJV08220.1"/>
    <property type="molecule type" value="Genomic_DNA"/>
</dbReference>
<sequence length="182" mass="19952">MRDAETLDLADLLTRVPSGDEGAFATLYRQTGPHLYGVALRITRDRSSAEDVVQDVLTKLWSGAARFEAGRGSPLGWLLTMARNRALDLIARRGRDAPLPEEFDELPDPAEDALSALAGREDADRLRACLDVLTDDQRRAILVAFFDGATHEEAAEHLETPLGTVKSWVRRGLLKLKGCLGS</sequence>
<dbReference type="SUPFAM" id="SSF88946">
    <property type="entry name" value="Sigma2 domain of RNA polymerase sigma factors"/>
    <property type="match status" value="1"/>
</dbReference>
<evidence type="ECO:0000259" key="6">
    <source>
        <dbReference type="Pfam" id="PF08281"/>
    </source>
</evidence>
<dbReference type="GO" id="GO:0003677">
    <property type="term" value="F:DNA binding"/>
    <property type="evidence" value="ECO:0007669"/>
    <property type="project" value="InterPro"/>
</dbReference>
<dbReference type="Pfam" id="PF08281">
    <property type="entry name" value="Sigma70_r4_2"/>
    <property type="match status" value="1"/>
</dbReference>
<evidence type="ECO:0000313" key="7">
    <source>
        <dbReference type="EMBL" id="KJV08220.1"/>
    </source>
</evidence>
<dbReference type="Gene3D" id="1.10.10.10">
    <property type="entry name" value="Winged helix-like DNA-binding domain superfamily/Winged helix DNA-binding domain"/>
    <property type="match status" value="1"/>
</dbReference>
<dbReference type="InterPro" id="IPR013249">
    <property type="entry name" value="RNA_pol_sigma70_r4_t2"/>
</dbReference>
<evidence type="ECO:0000256" key="2">
    <source>
        <dbReference type="ARBA" id="ARBA00023015"/>
    </source>
</evidence>
<keyword evidence="8" id="KW-1185">Reference proteome</keyword>
<accession>A0A0F3INA8</accession>
<dbReference type="InterPro" id="IPR036388">
    <property type="entry name" value="WH-like_DNA-bd_sf"/>
</dbReference>
<dbReference type="InterPro" id="IPR013324">
    <property type="entry name" value="RNA_pol_sigma_r3/r4-like"/>
</dbReference>
<dbReference type="InterPro" id="IPR014284">
    <property type="entry name" value="RNA_pol_sigma-70_dom"/>
</dbReference>
<feature type="domain" description="RNA polymerase sigma-70 region 2" evidence="5">
    <location>
        <begin position="27"/>
        <end position="95"/>
    </location>
</feature>
<keyword evidence="2" id="KW-0805">Transcription regulation</keyword>
<dbReference type="SUPFAM" id="SSF88659">
    <property type="entry name" value="Sigma3 and sigma4 domains of RNA polymerase sigma factors"/>
    <property type="match status" value="1"/>
</dbReference>
<evidence type="ECO:0000256" key="1">
    <source>
        <dbReference type="ARBA" id="ARBA00010641"/>
    </source>
</evidence>
<name>A0A0F3INA8_9PROT</name>
<dbReference type="Pfam" id="PF04542">
    <property type="entry name" value="Sigma70_r2"/>
    <property type="match status" value="1"/>
</dbReference>
<comment type="similarity">
    <text evidence="1">Belongs to the sigma-70 factor family. ECF subfamily.</text>
</comment>
<dbReference type="AlphaFoldDB" id="A0A0F3INA8"/>
<dbReference type="PANTHER" id="PTHR43133:SF62">
    <property type="entry name" value="RNA POLYMERASE SIGMA FACTOR SIGZ"/>
    <property type="match status" value="1"/>
</dbReference>
<dbReference type="InterPro" id="IPR013325">
    <property type="entry name" value="RNA_pol_sigma_r2"/>
</dbReference>
<dbReference type="CDD" id="cd06171">
    <property type="entry name" value="Sigma70_r4"/>
    <property type="match status" value="1"/>
</dbReference>
<reference evidence="7 8" key="1">
    <citation type="submission" date="2015-03" db="EMBL/GenBank/DDBJ databases">
        <title>Draft genome sequence of Elstera litoralis.</title>
        <authorList>
            <person name="Rahalkar M.C."/>
            <person name="Dhakephalkar P.K."/>
            <person name="Pore S.D."/>
            <person name="Arora P."/>
            <person name="Kapse N.G."/>
            <person name="Pandit P.S."/>
        </authorList>
    </citation>
    <scope>NUCLEOTIDE SEQUENCE [LARGE SCALE GENOMIC DNA]</scope>
    <source>
        <strain evidence="7 8">Dia-1</strain>
    </source>
</reference>
<dbReference type="Proteomes" id="UP000033774">
    <property type="component" value="Unassembled WGS sequence"/>
</dbReference>
<evidence type="ECO:0008006" key="9">
    <source>
        <dbReference type="Google" id="ProtNLM"/>
    </source>
</evidence>
<protein>
    <recommendedName>
        <fullName evidence="9">RNA polymerase sigma factor</fullName>
    </recommendedName>
</protein>
<dbReference type="Gene3D" id="1.10.1740.10">
    <property type="match status" value="1"/>
</dbReference>
<dbReference type="InterPro" id="IPR007627">
    <property type="entry name" value="RNA_pol_sigma70_r2"/>
</dbReference>
<gene>
    <name evidence="7" type="ORF">VZ95_19190</name>
</gene>
<evidence type="ECO:0000256" key="3">
    <source>
        <dbReference type="ARBA" id="ARBA00023082"/>
    </source>
</evidence>
<evidence type="ECO:0000256" key="4">
    <source>
        <dbReference type="ARBA" id="ARBA00023163"/>
    </source>
</evidence>